<gene>
    <name evidence="3" type="ORF">OR37_00730</name>
</gene>
<feature type="transmembrane region" description="Helical" evidence="1">
    <location>
        <begin position="30"/>
        <end position="51"/>
    </location>
</feature>
<keyword evidence="1" id="KW-0812">Transmembrane</keyword>
<dbReference type="STRING" id="1292034.OR37_00730"/>
<protein>
    <submittedName>
        <fullName evidence="3">Flp pilus assembly protein TadG</fullName>
    </submittedName>
</protein>
<dbReference type="PANTHER" id="PTHR10579">
    <property type="entry name" value="CALCIUM-ACTIVATED CHLORIDE CHANNEL REGULATOR"/>
    <property type="match status" value="1"/>
</dbReference>
<dbReference type="eggNOG" id="COG2304">
    <property type="taxonomic scope" value="Bacteria"/>
</dbReference>
<dbReference type="InterPro" id="IPR036465">
    <property type="entry name" value="vWFA_dom_sf"/>
</dbReference>
<organism evidence="3 4">
    <name type="scientific">Caulobacter vibrioides OR37</name>
    <dbReference type="NCBI Taxonomy" id="1292034"/>
    <lineage>
        <taxon>Bacteria</taxon>
        <taxon>Pseudomonadati</taxon>
        <taxon>Pseudomonadota</taxon>
        <taxon>Alphaproteobacteria</taxon>
        <taxon>Caulobacterales</taxon>
        <taxon>Caulobacteraceae</taxon>
        <taxon>Caulobacter</taxon>
    </lineage>
</organism>
<evidence type="ECO:0000256" key="1">
    <source>
        <dbReference type="SAM" id="Phobius"/>
    </source>
</evidence>
<dbReference type="Pfam" id="PF13400">
    <property type="entry name" value="Tad"/>
    <property type="match status" value="1"/>
</dbReference>
<proteinExistence type="predicted"/>
<dbReference type="InterPro" id="IPR002035">
    <property type="entry name" value="VWF_A"/>
</dbReference>
<dbReference type="CDD" id="cd00198">
    <property type="entry name" value="vWFA"/>
    <property type="match status" value="1"/>
</dbReference>
<comment type="caution">
    <text evidence="3">The sequence shown here is derived from an EMBL/GenBank/DDBJ whole genome shotgun (WGS) entry which is preliminary data.</text>
</comment>
<dbReference type="Gene3D" id="3.40.50.410">
    <property type="entry name" value="von Willebrand factor, type A domain"/>
    <property type="match status" value="1"/>
</dbReference>
<dbReference type="PATRIC" id="fig|1292034.3.peg.725"/>
<dbReference type="InterPro" id="IPR051266">
    <property type="entry name" value="CLCR"/>
</dbReference>
<accession>R0ED99</accession>
<reference evidence="3 4" key="1">
    <citation type="journal article" date="2013" name="Genome Announc.">
        <title>Draft Genome Sequence for Caulobacter sp. Strain OR37, a Bacterium Tolerant to Heavy Metals.</title>
        <authorList>
            <person name="Utturkar S.M."/>
            <person name="Bollmann A."/>
            <person name="Brzoska R.M."/>
            <person name="Klingeman D.M."/>
            <person name="Epstein S.E."/>
            <person name="Palumbo A.V."/>
            <person name="Brown S.D."/>
        </authorList>
    </citation>
    <scope>NUCLEOTIDE SEQUENCE [LARGE SCALE GENOMIC DNA]</scope>
    <source>
        <strain evidence="3 4">OR37</strain>
    </source>
</reference>
<dbReference type="PROSITE" id="PS50234">
    <property type="entry name" value="VWFA"/>
    <property type="match status" value="1"/>
</dbReference>
<dbReference type="SMART" id="SM00327">
    <property type="entry name" value="VWA"/>
    <property type="match status" value="1"/>
</dbReference>
<dbReference type="InterPro" id="IPR028087">
    <property type="entry name" value="Tad_N"/>
</dbReference>
<keyword evidence="1" id="KW-1133">Transmembrane helix</keyword>
<evidence type="ECO:0000313" key="3">
    <source>
        <dbReference type="EMBL" id="ENZ83428.1"/>
    </source>
</evidence>
<feature type="domain" description="VWFA" evidence="2">
    <location>
        <begin position="155"/>
        <end position="479"/>
    </location>
</feature>
<sequence>MVLRMSIARSHLRRLGVLIAGLWHDRRGAVAVQVAFLAIPLAILIFGLVDIGRLSLQRRQMQDALDAATLLAARSTVTTTADLEAVGDPAFLSEVAGLNLGLTASNVTFTMGANNQVVGTATATLKPIISNLWSGADIPVTARTTVMRAQGAPVELVMVLDTTGSMAGTKLATLKTAASSLVDKLTSGGTANVKIGVVPFAQYVNVGVASRYQSWVSVPADYSTTSTTKGQCTTVSTKTTCQTQYYSCTGYSDGVPYTATCSRSINCVTTPITPVTTCTQDKTTTTNYKFNGCVGSPPYPKNVTDDDATRVYPGFLNLTCSATITPLTSTAATVKSAINALSASGDTYIPAGLAWGFNMLSSAQPLTDAAAYDPSGKNRNPRKAMVLMTDGANSKLMRASNGAHDVSPTPYPDSPAVQANTYTAELCTNIKAKNIEVFTVAFNVTDPTIKSILSTCATDSSHYFDATDTGKLLTAFQNIGDSLRSLYIAR</sequence>
<evidence type="ECO:0000259" key="2">
    <source>
        <dbReference type="PROSITE" id="PS50234"/>
    </source>
</evidence>
<name>R0ED99_CAUVI</name>
<dbReference type="PANTHER" id="PTHR10579:SF43">
    <property type="entry name" value="ZINC FINGER (C3HC4-TYPE RING FINGER) FAMILY PROTEIN"/>
    <property type="match status" value="1"/>
</dbReference>
<dbReference type="eggNOG" id="COG4961">
    <property type="taxonomic scope" value="Bacteria"/>
</dbReference>
<dbReference type="EMBL" id="APMP01000002">
    <property type="protein sequence ID" value="ENZ83428.1"/>
    <property type="molecule type" value="Genomic_DNA"/>
</dbReference>
<dbReference type="SUPFAM" id="SSF53300">
    <property type="entry name" value="vWA-like"/>
    <property type="match status" value="1"/>
</dbReference>
<dbReference type="AlphaFoldDB" id="R0ED99"/>
<dbReference type="Proteomes" id="UP000013063">
    <property type="component" value="Unassembled WGS sequence"/>
</dbReference>
<keyword evidence="1" id="KW-0472">Membrane</keyword>
<evidence type="ECO:0000313" key="4">
    <source>
        <dbReference type="Proteomes" id="UP000013063"/>
    </source>
</evidence>
<keyword evidence="4" id="KW-1185">Reference proteome</keyword>